<reference evidence="5 6" key="1">
    <citation type="journal article" date="2021" name="Pathogens">
        <title>Isolation and Characterization of Kingella bonacorsii sp. nov., A Novel Kingella Species Detected in a Stable Periodontitis Subject.</title>
        <authorList>
            <person name="Antezack A."/>
            <person name="Boxberger M."/>
            <person name="Rolland C."/>
            <person name="Monnet-Corti V."/>
            <person name="La Scola B."/>
        </authorList>
    </citation>
    <scope>NUCLEOTIDE SEQUENCE [LARGE SCALE GENOMIC DNA]</scope>
    <source>
        <strain evidence="5 6">Marseille-Q4569</strain>
    </source>
</reference>
<comment type="similarity">
    <text evidence="4">Belongs to the Maf family. YhdE subfamily.</text>
</comment>
<feature type="site" description="Important for substrate specificity" evidence="4">
    <location>
        <position position="12"/>
    </location>
</feature>
<dbReference type="HAMAP" id="MF_00528">
    <property type="entry name" value="Maf"/>
    <property type="match status" value="1"/>
</dbReference>
<dbReference type="Pfam" id="PF02545">
    <property type="entry name" value="Maf"/>
    <property type="match status" value="1"/>
</dbReference>
<comment type="catalytic activity">
    <reaction evidence="4">
        <text>dTTP + H2O = dTMP + diphosphate + H(+)</text>
        <dbReference type="Rhea" id="RHEA:28534"/>
        <dbReference type="ChEBI" id="CHEBI:15377"/>
        <dbReference type="ChEBI" id="CHEBI:15378"/>
        <dbReference type="ChEBI" id="CHEBI:33019"/>
        <dbReference type="ChEBI" id="CHEBI:37568"/>
        <dbReference type="ChEBI" id="CHEBI:63528"/>
        <dbReference type="EC" id="3.6.1.9"/>
    </reaction>
</comment>
<comment type="caution">
    <text evidence="4">Lacks conserved residue(s) required for the propagation of feature annotation.</text>
</comment>
<keyword evidence="2 4" id="KW-0378">Hydrolase</keyword>
<comment type="catalytic activity">
    <reaction evidence="4">
        <text>UTP + H2O = UMP + diphosphate + H(+)</text>
        <dbReference type="Rhea" id="RHEA:29395"/>
        <dbReference type="ChEBI" id="CHEBI:15377"/>
        <dbReference type="ChEBI" id="CHEBI:15378"/>
        <dbReference type="ChEBI" id="CHEBI:33019"/>
        <dbReference type="ChEBI" id="CHEBI:46398"/>
        <dbReference type="ChEBI" id="CHEBI:57865"/>
        <dbReference type="EC" id="3.6.1.9"/>
    </reaction>
</comment>
<feature type="site" description="Important for substrate specificity" evidence="4">
    <location>
        <position position="155"/>
    </location>
</feature>
<gene>
    <name evidence="5" type="primary">maf</name>
    <name evidence="5" type="ORF">JDW22_05200</name>
</gene>
<evidence type="ECO:0000313" key="6">
    <source>
        <dbReference type="Proteomes" id="UP000614058"/>
    </source>
</evidence>
<proteinExistence type="inferred from homology"/>
<evidence type="ECO:0000313" key="5">
    <source>
        <dbReference type="EMBL" id="MBK0395996.1"/>
    </source>
</evidence>
<name>A0ABS1BRU0_9NEIS</name>
<keyword evidence="6" id="KW-1185">Reference proteome</keyword>
<comment type="cofactor">
    <cofactor evidence="1 4">
        <name>a divalent metal cation</name>
        <dbReference type="ChEBI" id="CHEBI:60240"/>
    </cofactor>
</comment>
<evidence type="ECO:0000256" key="3">
    <source>
        <dbReference type="ARBA" id="ARBA00023080"/>
    </source>
</evidence>
<organism evidence="5 6">
    <name type="scientific">Kingella bonacorsii</name>
    <dbReference type="NCBI Taxonomy" id="2796361"/>
    <lineage>
        <taxon>Bacteria</taxon>
        <taxon>Pseudomonadati</taxon>
        <taxon>Pseudomonadota</taxon>
        <taxon>Betaproteobacteria</taxon>
        <taxon>Neisseriales</taxon>
        <taxon>Neisseriaceae</taxon>
        <taxon>Kingella</taxon>
    </lineage>
</organism>
<dbReference type="RefSeq" id="WP_200522148.1">
    <property type="nucleotide sequence ID" value="NZ_JAEHNZ010000002.1"/>
</dbReference>
<dbReference type="SUPFAM" id="SSF52972">
    <property type="entry name" value="ITPase-like"/>
    <property type="match status" value="1"/>
</dbReference>
<dbReference type="InterPro" id="IPR003697">
    <property type="entry name" value="Maf-like"/>
</dbReference>
<dbReference type="EC" id="3.6.1.9" evidence="4"/>
<feature type="site" description="Important for substrate specificity" evidence="4">
    <location>
        <position position="73"/>
    </location>
</feature>
<dbReference type="EMBL" id="JAEHNZ010000002">
    <property type="protein sequence ID" value="MBK0395996.1"/>
    <property type="molecule type" value="Genomic_DNA"/>
</dbReference>
<evidence type="ECO:0000256" key="1">
    <source>
        <dbReference type="ARBA" id="ARBA00001968"/>
    </source>
</evidence>
<dbReference type="PIRSF" id="PIRSF006305">
    <property type="entry name" value="Maf"/>
    <property type="match status" value="1"/>
</dbReference>
<protein>
    <recommendedName>
        <fullName evidence="4">dTTP/UTP pyrophosphatase</fullName>
        <shortName evidence="4">dTTPase/UTPase</shortName>
        <ecNumber evidence="4">3.6.1.9</ecNumber>
    </recommendedName>
    <alternativeName>
        <fullName evidence="4">Nucleoside triphosphate pyrophosphatase</fullName>
    </alternativeName>
    <alternativeName>
        <fullName evidence="4">Nucleotide pyrophosphatase</fullName>
        <shortName evidence="4">Nucleotide PPase</shortName>
    </alternativeName>
</protein>
<keyword evidence="4" id="KW-0963">Cytoplasm</keyword>
<dbReference type="InterPro" id="IPR029001">
    <property type="entry name" value="ITPase-like_fam"/>
</dbReference>
<dbReference type="NCBIfam" id="TIGR00172">
    <property type="entry name" value="maf"/>
    <property type="match status" value="1"/>
</dbReference>
<evidence type="ECO:0000256" key="4">
    <source>
        <dbReference type="HAMAP-Rule" id="MF_00528"/>
    </source>
</evidence>
<dbReference type="PANTHER" id="PTHR43213:SF5">
    <property type="entry name" value="BIFUNCTIONAL DTTP_UTP PYROPHOSPHATASE_METHYLTRANSFERASE PROTEIN-RELATED"/>
    <property type="match status" value="1"/>
</dbReference>
<keyword evidence="3 4" id="KW-0546">Nucleotide metabolism</keyword>
<comment type="subcellular location">
    <subcellularLocation>
        <location evidence="4">Cytoplasm</location>
    </subcellularLocation>
</comment>
<evidence type="ECO:0000256" key="2">
    <source>
        <dbReference type="ARBA" id="ARBA00022801"/>
    </source>
</evidence>
<accession>A0ABS1BRU0</accession>
<dbReference type="CDD" id="cd00555">
    <property type="entry name" value="Maf"/>
    <property type="match status" value="1"/>
</dbReference>
<sequence>MPQLYLASNSPRRREILQNLGYTIHNIAAEIDETPRPNEPAHDYVLRLAVAKNRAARQANPQAQQFPIISADTSVVHRGAILGKPTSPEHAAEMLRGLSGDTHQVLTAVCVSFGAHEHAAVQQNTVQFCPLTPAQIAAYIATGEPLDKAGAYGIQGIGGVFVQHLAGSFTGVMGLPVFETIALLQRCGATVPPFQAASCA</sequence>
<dbReference type="PANTHER" id="PTHR43213">
    <property type="entry name" value="BIFUNCTIONAL DTTP/UTP PYROPHOSPHATASE/METHYLTRANSFERASE PROTEIN-RELATED"/>
    <property type="match status" value="1"/>
</dbReference>
<comment type="caution">
    <text evidence="5">The sequence shown here is derived from an EMBL/GenBank/DDBJ whole genome shotgun (WGS) entry which is preliminary data.</text>
</comment>
<dbReference type="Proteomes" id="UP000614058">
    <property type="component" value="Unassembled WGS sequence"/>
</dbReference>
<dbReference type="Gene3D" id="3.90.950.10">
    <property type="match status" value="1"/>
</dbReference>
<feature type="active site" description="Proton acceptor" evidence="4">
    <location>
        <position position="72"/>
    </location>
</feature>
<comment type="function">
    <text evidence="4">Nucleoside triphosphate pyrophosphatase that hydrolyzes dTTP and UTP. May have a dual role in cell division arrest and in preventing the incorporation of modified nucleotides into cellular nucleic acids.</text>
</comment>